<keyword evidence="6 7" id="KW-0234">DNA repair</keyword>
<dbReference type="Gene3D" id="6.10.250.240">
    <property type="match status" value="1"/>
</dbReference>
<comment type="function">
    <text evidence="7">May play a role in DNA repair. It seems to be involved in an RecBC-independent recombinational process of DNA repair. It may act with RecF and RecO.</text>
</comment>
<keyword evidence="10" id="KW-1185">Reference proteome</keyword>
<keyword evidence="2 7" id="KW-0227">DNA damage</keyword>
<keyword evidence="4 7" id="KW-0862">Zinc</keyword>
<dbReference type="PANTHER" id="PTHR30446:SF0">
    <property type="entry name" value="RECOMBINATION PROTEIN RECR"/>
    <property type="match status" value="1"/>
</dbReference>
<evidence type="ECO:0000256" key="1">
    <source>
        <dbReference type="ARBA" id="ARBA00022723"/>
    </source>
</evidence>
<dbReference type="PANTHER" id="PTHR30446">
    <property type="entry name" value="RECOMBINATION PROTEIN RECR"/>
    <property type="match status" value="1"/>
</dbReference>
<sequence>MQFSSKLIENAVGEIAKLPGIGQKTALRLVMHLLKAPEEQSEQLSKAIVKMRQDIKFCQKCHHISDEEVCNICQSPRRDGAIICVVEESQDVMAVENTAQYFGHYHVLGGVISPIEGIGPSTLKISELIRRIEKAKEEDEPIKEVILALSPTMEGDTTAFYLTKKLRAFEDLKITTIARGIPVGGELEYTDEVTLGRSIQARVSFAD</sequence>
<dbReference type="SUPFAM" id="SSF111304">
    <property type="entry name" value="Recombination protein RecR"/>
    <property type="match status" value="1"/>
</dbReference>
<dbReference type="GO" id="GO:0006310">
    <property type="term" value="P:DNA recombination"/>
    <property type="evidence" value="ECO:0007669"/>
    <property type="project" value="UniProtKB-UniRule"/>
</dbReference>
<keyword evidence="3 7" id="KW-0863">Zinc-finger</keyword>
<comment type="caution">
    <text evidence="9">The sequence shown here is derived from an EMBL/GenBank/DDBJ whole genome shotgun (WGS) entry which is preliminary data.</text>
</comment>
<dbReference type="InterPro" id="IPR034137">
    <property type="entry name" value="TOPRIM_RecR"/>
</dbReference>
<protein>
    <recommendedName>
        <fullName evidence="7">Recombination protein RecR</fullName>
    </recommendedName>
</protein>
<dbReference type="InterPro" id="IPR023627">
    <property type="entry name" value="Rcmb_RecR"/>
</dbReference>
<feature type="domain" description="Toprim" evidence="8">
    <location>
        <begin position="81"/>
        <end position="182"/>
    </location>
</feature>
<dbReference type="PROSITE" id="PS01300">
    <property type="entry name" value="RECR"/>
    <property type="match status" value="1"/>
</dbReference>
<gene>
    <name evidence="7 9" type="primary">recR</name>
    <name evidence="9" type="ORF">PEDI_03220</name>
</gene>
<organism evidence="9 10">
    <name type="scientific">Persicobacter diffluens</name>
    <dbReference type="NCBI Taxonomy" id="981"/>
    <lineage>
        <taxon>Bacteria</taxon>
        <taxon>Pseudomonadati</taxon>
        <taxon>Bacteroidota</taxon>
        <taxon>Cytophagia</taxon>
        <taxon>Cytophagales</taxon>
        <taxon>Persicobacteraceae</taxon>
        <taxon>Persicobacter</taxon>
    </lineage>
</organism>
<name>A0AAN5AHX1_9BACT</name>
<dbReference type="PROSITE" id="PS50880">
    <property type="entry name" value="TOPRIM"/>
    <property type="match status" value="1"/>
</dbReference>
<dbReference type="SMART" id="SM00493">
    <property type="entry name" value="TOPRIM"/>
    <property type="match status" value="1"/>
</dbReference>
<dbReference type="InterPro" id="IPR006171">
    <property type="entry name" value="TOPRIM_dom"/>
</dbReference>
<dbReference type="Gene3D" id="3.30.60.80">
    <property type="match status" value="1"/>
</dbReference>
<evidence type="ECO:0000256" key="5">
    <source>
        <dbReference type="ARBA" id="ARBA00023172"/>
    </source>
</evidence>
<dbReference type="GO" id="GO:0008270">
    <property type="term" value="F:zinc ion binding"/>
    <property type="evidence" value="ECO:0007669"/>
    <property type="project" value="UniProtKB-KW"/>
</dbReference>
<feature type="zinc finger region" description="C4-type" evidence="7">
    <location>
        <begin position="58"/>
        <end position="73"/>
    </location>
</feature>
<dbReference type="Pfam" id="PF13662">
    <property type="entry name" value="Toprim_4"/>
    <property type="match status" value="1"/>
</dbReference>
<evidence type="ECO:0000256" key="6">
    <source>
        <dbReference type="ARBA" id="ARBA00023204"/>
    </source>
</evidence>
<evidence type="ECO:0000256" key="3">
    <source>
        <dbReference type="ARBA" id="ARBA00022771"/>
    </source>
</evidence>
<accession>A0AAN5AHX1</accession>
<evidence type="ECO:0000256" key="7">
    <source>
        <dbReference type="HAMAP-Rule" id="MF_00017"/>
    </source>
</evidence>
<evidence type="ECO:0000256" key="4">
    <source>
        <dbReference type="ARBA" id="ARBA00022833"/>
    </source>
</evidence>
<dbReference type="InterPro" id="IPR015967">
    <property type="entry name" value="Rcmb_RecR_Znf"/>
</dbReference>
<dbReference type="Gene3D" id="3.40.1360.10">
    <property type="match status" value="1"/>
</dbReference>
<dbReference type="GO" id="GO:0006281">
    <property type="term" value="P:DNA repair"/>
    <property type="evidence" value="ECO:0007669"/>
    <property type="project" value="UniProtKB-UniRule"/>
</dbReference>
<evidence type="ECO:0000313" key="10">
    <source>
        <dbReference type="Proteomes" id="UP001310022"/>
    </source>
</evidence>
<dbReference type="Pfam" id="PF02132">
    <property type="entry name" value="RecR_ZnF"/>
    <property type="match status" value="1"/>
</dbReference>
<dbReference type="Pfam" id="PF21175">
    <property type="entry name" value="RecR_C"/>
    <property type="match status" value="1"/>
</dbReference>
<proteinExistence type="inferred from homology"/>
<dbReference type="HAMAP" id="MF_00017">
    <property type="entry name" value="RecR"/>
    <property type="match status" value="1"/>
</dbReference>
<reference evidence="9 10" key="1">
    <citation type="submission" date="2021-12" db="EMBL/GenBank/DDBJ databases">
        <title>Genome sequencing of bacteria with rrn-lacking chromosome and rrn-plasmid.</title>
        <authorList>
            <person name="Anda M."/>
            <person name="Iwasaki W."/>
        </authorList>
    </citation>
    <scope>NUCLEOTIDE SEQUENCE [LARGE SCALE GENOMIC DNA]</scope>
    <source>
        <strain evidence="9 10">NBRC 15940</strain>
    </source>
</reference>
<dbReference type="AlphaFoldDB" id="A0AAN5AHX1"/>
<dbReference type="CDD" id="cd01025">
    <property type="entry name" value="TOPRIM_recR"/>
    <property type="match status" value="1"/>
</dbReference>
<dbReference type="GO" id="GO:0003677">
    <property type="term" value="F:DNA binding"/>
    <property type="evidence" value="ECO:0007669"/>
    <property type="project" value="UniProtKB-UniRule"/>
</dbReference>
<dbReference type="Pfam" id="PF21176">
    <property type="entry name" value="RecR_HhH"/>
    <property type="match status" value="1"/>
</dbReference>
<keyword evidence="5 7" id="KW-0233">DNA recombination</keyword>
<dbReference type="Gene3D" id="1.10.8.420">
    <property type="entry name" value="RecR Domain 1"/>
    <property type="match status" value="1"/>
</dbReference>
<evidence type="ECO:0000256" key="2">
    <source>
        <dbReference type="ARBA" id="ARBA00022763"/>
    </source>
</evidence>
<dbReference type="NCBIfam" id="TIGR00615">
    <property type="entry name" value="recR"/>
    <property type="match status" value="1"/>
</dbReference>
<evidence type="ECO:0000259" key="8">
    <source>
        <dbReference type="PROSITE" id="PS50880"/>
    </source>
</evidence>
<keyword evidence="1 7" id="KW-0479">Metal-binding</keyword>
<evidence type="ECO:0000313" key="9">
    <source>
        <dbReference type="EMBL" id="GJM59770.1"/>
    </source>
</evidence>
<dbReference type="Proteomes" id="UP001310022">
    <property type="component" value="Unassembled WGS sequence"/>
</dbReference>
<dbReference type="InterPro" id="IPR000093">
    <property type="entry name" value="DNA_Rcmb_RecR"/>
</dbReference>
<dbReference type="RefSeq" id="WP_338235729.1">
    <property type="nucleotide sequence ID" value="NZ_BQKE01000001.1"/>
</dbReference>
<dbReference type="EMBL" id="BQKE01000001">
    <property type="protein sequence ID" value="GJM59770.1"/>
    <property type="molecule type" value="Genomic_DNA"/>
</dbReference>
<comment type="similarity">
    <text evidence="7">Belongs to the RecR family.</text>
</comment>